<evidence type="ECO:0000313" key="1">
    <source>
        <dbReference type="EMBL" id="NOI12142.1"/>
    </source>
</evidence>
<dbReference type="RefSeq" id="WP_104979317.1">
    <property type="nucleotide sequence ID" value="NZ_AP023187.1"/>
</dbReference>
<evidence type="ECO:0008006" key="3">
    <source>
        <dbReference type="Google" id="ProtNLM"/>
    </source>
</evidence>
<gene>
    <name evidence="1" type="ORF">F0254_25405</name>
</gene>
<dbReference type="EMBL" id="VTYF01000033">
    <property type="protein sequence ID" value="NOI12142.1"/>
    <property type="molecule type" value="Genomic_DNA"/>
</dbReference>
<name>A0A7Y4B7K5_VIBAL</name>
<reference evidence="1 2" key="1">
    <citation type="submission" date="2019-09" db="EMBL/GenBank/DDBJ databases">
        <title>Draft genome sequencing and comparative genomics of hatchery-associated Vibrios.</title>
        <authorList>
            <person name="Kehlet-Delgado H."/>
            <person name="Mueller R.S."/>
        </authorList>
    </citation>
    <scope>NUCLEOTIDE SEQUENCE [LARGE SCALE GENOMIC DNA]</scope>
    <source>
        <strain evidence="1 2">081416A</strain>
    </source>
</reference>
<protein>
    <recommendedName>
        <fullName evidence="3">HEPN AbiU2-like domain-containing protein</fullName>
    </recommendedName>
</protein>
<evidence type="ECO:0000313" key="2">
    <source>
        <dbReference type="Proteomes" id="UP000532247"/>
    </source>
</evidence>
<dbReference type="AlphaFoldDB" id="A0A7Y4B7K5"/>
<sequence length="182" mass="20753">MNRKNDGLLRQFKRIAISFADFKEAHDIVSHIKKSNLYSDIDNNFLVLSALTNAMIISYCKPFSGNDSRNKSKVPDLTNSALKVLSSEELSLHKFLIQRRNQLIAHSDSQAIDIKFVIHSFGETQMLQPVRNRSSVCLDLEQLEVFESMSLKLLSYVANLRNDMEPSIIPLLTKEHTEGWGE</sequence>
<comment type="caution">
    <text evidence="1">The sequence shown here is derived from an EMBL/GenBank/DDBJ whole genome shotgun (WGS) entry which is preliminary data.</text>
</comment>
<organism evidence="1 2">
    <name type="scientific">Vibrio alginolyticus</name>
    <dbReference type="NCBI Taxonomy" id="663"/>
    <lineage>
        <taxon>Bacteria</taxon>
        <taxon>Pseudomonadati</taxon>
        <taxon>Pseudomonadota</taxon>
        <taxon>Gammaproteobacteria</taxon>
        <taxon>Vibrionales</taxon>
        <taxon>Vibrionaceae</taxon>
        <taxon>Vibrio</taxon>
    </lineage>
</organism>
<accession>A0A7Y4B7K5</accession>
<dbReference type="Proteomes" id="UP000532247">
    <property type="component" value="Unassembled WGS sequence"/>
</dbReference>
<proteinExistence type="predicted"/>